<organism evidence="1 2">
    <name type="scientific">Candidatus Magnetoglobus multicellularis str. Araruama</name>
    <dbReference type="NCBI Taxonomy" id="890399"/>
    <lineage>
        <taxon>Bacteria</taxon>
        <taxon>Pseudomonadati</taxon>
        <taxon>Thermodesulfobacteriota</taxon>
        <taxon>Desulfobacteria</taxon>
        <taxon>Desulfobacterales</taxon>
        <taxon>Desulfobacteraceae</taxon>
        <taxon>Candidatus Magnetoglobus</taxon>
    </lineage>
</organism>
<comment type="caution">
    <text evidence="1">The sequence shown here is derived from an EMBL/GenBank/DDBJ whole genome shotgun (WGS) entry which is preliminary data.</text>
</comment>
<proteinExistence type="predicted"/>
<evidence type="ECO:0000313" key="2">
    <source>
        <dbReference type="Proteomes" id="UP000189670"/>
    </source>
</evidence>
<dbReference type="SUPFAM" id="SSF52980">
    <property type="entry name" value="Restriction endonuclease-like"/>
    <property type="match status" value="1"/>
</dbReference>
<dbReference type="EMBL" id="ATBP01002499">
    <property type="protein sequence ID" value="ETR65792.1"/>
    <property type="molecule type" value="Genomic_DNA"/>
</dbReference>
<evidence type="ECO:0000313" key="1">
    <source>
        <dbReference type="EMBL" id="ETR65792.1"/>
    </source>
</evidence>
<dbReference type="Proteomes" id="UP000189670">
    <property type="component" value="Unassembled WGS sequence"/>
</dbReference>
<dbReference type="InterPro" id="IPR011335">
    <property type="entry name" value="Restrct_endonuc-II-like"/>
</dbReference>
<name>A0A1V1NT65_9BACT</name>
<gene>
    <name evidence="1" type="ORF">OMM_05918</name>
</gene>
<protein>
    <recommendedName>
        <fullName evidence="3">DUF559 domain-containing protein</fullName>
    </recommendedName>
</protein>
<accession>A0A1V1NT65</accession>
<dbReference type="Gene3D" id="3.40.960.10">
    <property type="entry name" value="VSR Endonuclease"/>
    <property type="match status" value="1"/>
</dbReference>
<reference evidence="2" key="1">
    <citation type="submission" date="2012-11" db="EMBL/GenBank/DDBJ databases">
        <authorList>
            <person name="Lucero-Rivera Y.E."/>
            <person name="Tovar-Ramirez D."/>
        </authorList>
    </citation>
    <scope>NUCLEOTIDE SEQUENCE [LARGE SCALE GENOMIC DNA]</scope>
    <source>
        <strain evidence="2">Araruama</strain>
    </source>
</reference>
<dbReference type="AlphaFoldDB" id="A0A1V1NT65"/>
<sequence length="211" mass="25239">MFYESSEGSLGILSQLVQYPEYMKKLFKSAYKIIHYDLNTKKDKKPDLPKATYDDLLSYYNQTYHDQLDRHCIKDPLEYLMDCRIEDMYGDNDRKRQYQHLLNTYDKNSKIELEFIQYLYTNEYALPDRAQVNLPDYYISPDFVYQLSSGPVLIFCDGSVHDDTRQKEEDSHKRTLLRDAGFDVIEWHYKEPMASLVKRRKDVFDSHPFCS</sequence>
<evidence type="ECO:0008006" key="3">
    <source>
        <dbReference type="Google" id="ProtNLM"/>
    </source>
</evidence>